<sequence length="58" mass="6440">MSTLTNAAAASKVHHHSRQPKSRNTQDEQPNQPAVDPKSLASVLFCCKTLVFLLRIPR</sequence>
<keyword evidence="3" id="KW-1185">Reference proteome</keyword>
<accession>A0A1R3J2U8</accession>
<comment type="caution">
    <text evidence="2">The sequence shown here is derived from an EMBL/GenBank/DDBJ whole genome shotgun (WGS) entry which is preliminary data.</text>
</comment>
<dbReference type="AlphaFoldDB" id="A0A1R3J2U8"/>
<feature type="region of interest" description="Disordered" evidence="1">
    <location>
        <begin position="1"/>
        <end position="36"/>
    </location>
</feature>
<evidence type="ECO:0000313" key="3">
    <source>
        <dbReference type="Proteomes" id="UP000187203"/>
    </source>
</evidence>
<evidence type="ECO:0000256" key="1">
    <source>
        <dbReference type="SAM" id="MobiDB-lite"/>
    </source>
</evidence>
<proteinExistence type="predicted"/>
<feature type="compositionally biased region" description="Basic residues" evidence="1">
    <location>
        <begin position="12"/>
        <end position="21"/>
    </location>
</feature>
<dbReference type="EMBL" id="AWUE01016899">
    <property type="protein sequence ID" value="OMO89120.1"/>
    <property type="molecule type" value="Genomic_DNA"/>
</dbReference>
<name>A0A1R3J2U8_9ROSI</name>
<reference evidence="3" key="1">
    <citation type="submission" date="2013-09" db="EMBL/GenBank/DDBJ databases">
        <title>Corchorus olitorius genome sequencing.</title>
        <authorList>
            <person name="Alam M."/>
            <person name="Haque M.S."/>
            <person name="Islam M.S."/>
            <person name="Emdad E.M."/>
            <person name="Islam M.M."/>
            <person name="Ahmed B."/>
            <person name="Halim A."/>
            <person name="Hossen Q.M.M."/>
            <person name="Hossain M.Z."/>
            <person name="Ahmed R."/>
            <person name="Khan M.M."/>
            <person name="Islam R."/>
            <person name="Rashid M.M."/>
            <person name="Khan S.A."/>
            <person name="Rahman M.S."/>
            <person name="Alam M."/>
            <person name="Yahiya A.S."/>
            <person name="Khan M.S."/>
            <person name="Azam M.S."/>
            <person name="Haque T."/>
            <person name="Lashkar M.Z.H."/>
            <person name="Akhand A.I."/>
            <person name="Morshed G."/>
            <person name="Roy S."/>
            <person name="Uddin K.S."/>
            <person name="Rabeya T."/>
            <person name="Hossain A.S."/>
            <person name="Chowdhury A."/>
            <person name="Snigdha A.R."/>
            <person name="Mortoza M.S."/>
            <person name="Matin S.A."/>
            <person name="Hoque S.M.E."/>
            <person name="Islam M.K."/>
            <person name="Roy D.K."/>
            <person name="Haider R."/>
            <person name="Moosa M.M."/>
            <person name="Elias S.M."/>
            <person name="Hasan A.M."/>
            <person name="Jahan S."/>
            <person name="Shafiuddin M."/>
            <person name="Mahmood N."/>
            <person name="Shommy N.S."/>
        </authorList>
    </citation>
    <scope>NUCLEOTIDE SEQUENCE [LARGE SCALE GENOMIC DNA]</scope>
    <source>
        <strain evidence="3">cv. O-4</strain>
    </source>
</reference>
<dbReference type="GO" id="GO:0016874">
    <property type="term" value="F:ligase activity"/>
    <property type="evidence" value="ECO:0007669"/>
    <property type="project" value="UniProtKB-KW"/>
</dbReference>
<evidence type="ECO:0000313" key="2">
    <source>
        <dbReference type="EMBL" id="OMO89120.1"/>
    </source>
</evidence>
<keyword evidence="2" id="KW-0436">Ligase</keyword>
<organism evidence="2 3">
    <name type="scientific">Corchorus olitorius</name>
    <dbReference type="NCBI Taxonomy" id="93759"/>
    <lineage>
        <taxon>Eukaryota</taxon>
        <taxon>Viridiplantae</taxon>
        <taxon>Streptophyta</taxon>
        <taxon>Embryophyta</taxon>
        <taxon>Tracheophyta</taxon>
        <taxon>Spermatophyta</taxon>
        <taxon>Magnoliopsida</taxon>
        <taxon>eudicotyledons</taxon>
        <taxon>Gunneridae</taxon>
        <taxon>Pentapetalae</taxon>
        <taxon>rosids</taxon>
        <taxon>malvids</taxon>
        <taxon>Malvales</taxon>
        <taxon>Malvaceae</taxon>
        <taxon>Grewioideae</taxon>
        <taxon>Apeibeae</taxon>
        <taxon>Corchorus</taxon>
    </lineage>
</organism>
<gene>
    <name evidence="2" type="ORF">COLO4_19926</name>
</gene>
<dbReference type="Proteomes" id="UP000187203">
    <property type="component" value="Unassembled WGS sequence"/>
</dbReference>
<protein>
    <submittedName>
        <fullName evidence="2">Ubiquitin-protein ligase BRE1A</fullName>
    </submittedName>
</protein>